<dbReference type="Pfam" id="PF00580">
    <property type="entry name" value="UvrD-helicase"/>
    <property type="match status" value="1"/>
</dbReference>
<evidence type="ECO:0000313" key="20">
    <source>
        <dbReference type="Proteomes" id="UP000288279"/>
    </source>
</evidence>
<dbReference type="EC" id="5.6.2.4" evidence="15"/>
<evidence type="ECO:0000256" key="12">
    <source>
        <dbReference type="ARBA" id="ARBA00023235"/>
    </source>
</evidence>
<dbReference type="EMBL" id="PIQG01000003">
    <property type="protein sequence ID" value="RUO76795.1"/>
    <property type="molecule type" value="Genomic_DNA"/>
</dbReference>
<keyword evidence="20" id="KW-1185">Reference proteome</keyword>
<comment type="catalytic activity">
    <reaction evidence="14 15">
        <text>ATP + H2O = ADP + phosphate + H(+)</text>
        <dbReference type="Rhea" id="RHEA:13065"/>
        <dbReference type="ChEBI" id="CHEBI:15377"/>
        <dbReference type="ChEBI" id="CHEBI:15378"/>
        <dbReference type="ChEBI" id="CHEBI:30616"/>
        <dbReference type="ChEBI" id="CHEBI:43474"/>
        <dbReference type="ChEBI" id="CHEBI:456216"/>
        <dbReference type="EC" id="5.6.2.4"/>
    </reaction>
</comment>
<dbReference type="RefSeq" id="WP_126827764.1">
    <property type="nucleotide sequence ID" value="NZ_PIQG01000003.1"/>
</dbReference>
<dbReference type="PANTHER" id="PTHR11070:SF23">
    <property type="entry name" value="RECBCD ENZYME SUBUNIT RECB"/>
    <property type="match status" value="1"/>
</dbReference>
<feature type="domain" description="UvrD-like helicase C-terminal" evidence="18">
    <location>
        <begin position="481"/>
        <end position="787"/>
    </location>
</feature>
<dbReference type="GO" id="GO:0005524">
    <property type="term" value="F:ATP binding"/>
    <property type="evidence" value="ECO:0007669"/>
    <property type="project" value="UniProtKB-UniRule"/>
</dbReference>
<evidence type="ECO:0000259" key="17">
    <source>
        <dbReference type="PROSITE" id="PS51198"/>
    </source>
</evidence>
<dbReference type="Gene3D" id="3.90.320.10">
    <property type="match status" value="1"/>
</dbReference>
<feature type="binding site" evidence="15">
    <location>
        <position position="998"/>
    </location>
    <ligand>
        <name>Mg(2+)</name>
        <dbReference type="ChEBI" id="CHEBI:18420"/>
    </ligand>
</feature>
<dbReference type="Gene3D" id="3.40.50.300">
    <property type="entry name" value="P-loop containing nucleotide triphosphate hydrolases"/>
    <property type="match status" value="2"/>
</dbReference>
<comment type="cofactor">
    <cofactor evidence="15">
        <name>Mg(2+)</name>
        <dbReference type="ChEBI" id="CHEBI:18420"/>
    </cofactor>
    <text evidence="15">Binds 1 Mg(2+) ion per subunit.</text>
</comment>
<keyword evidence="5 15" id="KW-0378">Hydrolase</keyword>
<evidence type="ECO:0000256" key="10">
    <source>
        <dbReference type="ARBA" id="ARBA00023125"/>
    </source>
</evidence>
<evidence type="ECO:0000256" key="4">
    <source>
        <dbReference type="ARBA" id="ARBA00022763"/>
    </source>
</evidence>
<dbReference type="Pfam" id="PF13361">
    <property type="entry name" value="UvrD_C"/>
    <property type="match status" value="1"/>
</dbReference>
<comment type="function">
    <text evidence="15">A helicase/nuclease that prepares dsDNA breaks (DSB) for recombinational DNA repair. Binds to DSBs and unwinds DNA via a highly rapid and processive ATP-dependent bidirectional helicase activity. Unwinds dsDNA until it encounters a Chi (crossover hotspot instigator) sequence from the 3' direction. Cuts ssDNA a few nucleotides 3' to the Chi site. The properties and activities of the enzyme are changed at Chi. The Chi-altered holoenzyme produces a long 3'-ssDNA overhang and facilitates RecA-binding to the ssDNA for homologous DNA recombination and repair. Holoenzyme degrades any linearized DNA that is unable to undergo homologous recombination. In the holoenzyme this subunit contributes ATPase, 3'-5' helicase, exonuclease activity and loads RecA onto ssDNA.</text>
</comment>
<feature type="region of interest" description="Nuclease activity, interacts with RecD and RecA" evidence="15">
    <location>
        <begin position="939"/>
        <end position="1230"/>
    </location>
</feature>
<evidence type="ECO:0000313" key="19">
    <source>
        <dbReference type="EMBL" id="RUO76795.1"/>
    </source>
</evidence>
<dbReference type="GO" id="GO:0043138">
    <property type="term" value="F:3'-5' DNA helicase activity"/>
    <property type="evidence" value="ECO:0007669"/>
    <property type="project" value="UniProtKB-UniRule"/>
</dbReference>
<dbReference type="GO" id="GO:0003677">
    <property type="term" value="F:DNA binding"/>
    <property type="evidence" value="ECO:0007669"/>
    <property type="project" value="UniProtKB-UniRule"/>
</dbReference>
<feature type="binding site" evidence="16">
    <location>
        <begin position="24"/>
        <end position="31"/>
    </location>
    <ligand>
        <name>ATP</name>
        <dbReference type="ChEBI" id="CHEBI:30616"/>
    </ligand>
</feature>
<dbReference type="SUPFAM" id="SSF52540">
    <property type="entry name" value="P-loop containing nucleoside triphosphate hydrolases"/>
    <property type="match status" value="1"/>
</dbReference>
<dbReference type="Gene3D" id="1.10.3170.10">
    <property type="entry name" value="Recbcd, chain B, domain 2"/>
    <property type="match status" value="1"/>
</dbReference>
<evidence type="ECO:0000256" key="5">
    <source>
        <dbReference type="ARBA" id="ARBA00022801"/>
    </source>
</evidence>
<protein>
    <recommendedName>
        <fullName evidence="15">RecBCD enzyme subunit RecB</fullName>
        <ecNumber evidence="15">3.1.11.5</ecNumber>
        <ecNumber evidence="15">5.6.2.4</ecNumber>
    </recommendedName>
    <alternativeName>
        <fullName evidence="15">DNA 3'-5' helicase subunit RecB</fullName>
    </alternativeName>
    <alternativeName>
        <fullName evidence="15">Exonuclease V subunit RecB</fullName>
        <shortName evidence="15">ExoV subunit RecB</shortName>
    </alternativeName>
    <alternativeName>
        <fullName evidence="15">Helicase/nuclease RecBCD subunit RecB</fullName>
    </alternativeName>
</protein>
<dbReference type="GO" id="GO:0000724">
    <property type="term" value="P:double-strand break repair via homologous recombination"/>
    <property type="evidence" value="ECO:0007669"/>
    <property type="project" value="UniProtKB-UniRule"/>
</dbReference>
<feature type="active site" description="For nuclease activity" evidence="15">
    <location>
        <position position="1128"/>
    </location>
</feature>
<comment type="subunit">
    <text evidence="15">Heterotrimer of RecB, RecC and RecD. All subunits contribute to DNA-binding. Interacts with RecA.</text>
</comment>
<evidence type="ECO:0000256" key="1">
    <source>
        <dbReference type="ARBA" id="ARBA00022722"/>
    </source>
</evidence>
<dbReference type="PROSITE" id="PS51198">
    <property type="entry name" value="UVRD_HELICASE_ATP_BIND"/>
    <property type="match status" value="1"/>
</dbReference>
<evidence type="ECO:0000256" key="7">
    <source>
        <dbReference type="ARBA" id="ARBA00022839"/>
    </source>
</evidence>
<dbReference type="InterPro" id="IPR014016">
    <property type="entry name" value="UvrD-like_ATP-bd"/>
</dbReference>
<dbReference type="HAMAP" id="MF_01485">
    <property type="entry name" value="RecB"/>
    <property type="match status" value="1"/>
</dbReference>
<dbReference type="Gene3D" id="1.10.486.10">
    <property type="entry name" value="PCRA, domain 4"/>
    <property type="match status" value="1"/>
</dbReference>
<dbReference type="SUPFAM" id="SSF52980">
    <property type="entry name" value="Restriction endonuclease-like"/>
    <property type="match status" value="1"/>
</dbReference>
<dbReference type="Pfam" id="PF12705">
    <property type="entry name" value="PDDEXK_1"/>
    <property type="match status" value="1"/>
</dbReference>
<evidence type="ECO:0000256" key="15">
    <source>
        <dbReference type="HAMAP-Rule" id="MF_01485"/>
    </source>
</evidence>
<organism evidence="19 20">
    <name type="scientific">Pseudidiomarina taiwanensis</name>
    <dbReference type="NCBI Taxonomy" id="337250"/>
    <lineage>
        <taxon>Bacteria</taxon>
        <taxon>Pseudomonadati</taxon>
        <taxon>Pseudomonadota</taxon>
        <taxon>Gammaproteobacteria</taxon>
        <taxon>Alteromonadales</taxon>
        <taxon>Idiomarinaceae</taxon>
        <taxon>Pseudidiomarina</taxon>
    </lineage>
</organism>
<name>A0A432ZFP0_9GAMM</name>
<comment type="domain">
    <text evidence="15">The C-terminal domain has nuclease activity and interacts with RecD. It interacts with RecA, facilitating its loading onto ssDNA.</text>
</comment>
<comment type="similarity">
    <text evidence="15">Belongs to the helicase family. UvrD subfamily.</text>
</comment>
<dbReference type="InterPro" id="IPR027417">
    <property type="entry name" value="P-loop_NTPase"/>
</dbReference>
<evidence type="ECO:0000256" key="11">
    <source>
        <dbReference type="ARBA" id="ARBA00023204"/>
    </source>
</evidence>
<dbReference type="InterPro" id="IPR011335">
    <property type="entry name" value="Restrct_endonuc-II-like"/>
</dbReference>
<evidence type="ECO:0000256" key="14">
    <source>
        <dbReference type="ARBA" id="ARBA00048988"/>
    </source>
</evidence>
<comment type="domain">
    <text evidence="15">The N-terminal DNA-binding domain is a ssDNA-dependent ATPase and has ATP-dependent 3'-5' helicase function. This domain interacts with RecC.</text>
</comment>
<keyword evidence="9 15" id="KW-0460">Magnesium</keyword>
<evidence type="ECO:0000256" key="6">
    <source>
        <dbReference type="ARBA" id="ARBA00022806"/>
    </source>
</evidence>
<dbReference type="GO" id="GO:0005829">
    <property type="term" value="C:cytosol"/>
    <property type="evidence" value="ECO:0007669"/>
    <property type="project" value="TreeGrafter"/>
</dbReference>
<comment type="catalytic activity">
    <reaction evidence="15">
        <text>Exonucleolytic cleavage (in the presence of ATP) in either 5'- to 3'- or 3'- to 5'-direction to yield 5'-phosphooligonucleotides.</text>
        <dbReference type="EC" id="3.1.11.5"/>
    </reaction>
</comment>
<dbReference type="GO" id="GO:0009338">
    <property type="term" value="C:exodeoxyribonuclease V complex"/>
    <property type="evidence" value="ECO:0007669"/>
    <property type="project" value="TreeGrafter"/>
</dbReference>
<proteinExistence type="inferred from homology"/>
<dbReference type="PANTHER" id="PTHR11070">
    <property type="entry name" value="UVRD / RECB / PCRA DNA HELICASE FAMILY MEMBER"/>
    <property type="match status" value="1"/>
</dbReference>
<keyword evidence="1 15" id="KW-0540">Nuclease</keyword>
<dbReference type="InterPro" id="IPR000212">
    <property type="entry name" value="DNA_helicase_UvrD/REP"/>
</dbReference>
<dbReference type="OrthoDB" id="9810135at2"/>
<reference evidence="19 20" key="1">
    <citation type="journal article" date="2011" name="Front. Microbiol.">
        <title>Genomic signatures of strain selection and enhancement in Bacillus atrophaeus var. globigii, a historical biowarfare simulant.</title>
        <authorList>
            <person name="Gibbons H.S."/>
            <person name="Broomall S.M."/>
            <person name="McNew L.A."/>
            <person name="Daligault H."/>
            <person name="Chapman C."/>
            <person name="Bruce D."/>
            <person name="Karavis M."/>
            <person name="Krepps M."/>
            <person name="McGregor P.A."/>
            <person name="Hong C."/>
            <person name="Park K.H."/>
            <person name="Akmal A."/>
            <person name="Feldman A."/>
            <person name="Lin J.S."/>
            <person name="Chang W.E."/>
            <person name="Higgs B.W."/>
            <person name="Demirev P."/>
            <person name="Lindquist J."/>
            <person name="Liem A."/>
            <person name="Fochler E."/>
            <person name="Read T.D."/>
            <person name="Tapia R."/>
            <person name="Johnson S."/>
            <person name="Bishop-Lilly K.A."/>
            <person name="Detter C."/>
            <person name="Han C."/>
            <person name="Sozhamannan S."/>
            <person name="Rosenzweig C.N."/>
            <person name="Skowronski E.W."/>
        </authorList>
    </citation>
    <scope>NUCLEOTIDE SEQUENCE [LARGE SCALE GENOMIC DNA]</scope>
    <source>
        <strain evidence="19 20">PIT1</strain>
    </source>
</reference>
<evidence type="ECO:0000256" key="13">
    <source>
        <dbReference type="ARBA" id="ARBA00034617"/>
    </source>
</evidence>
<dbReference type="EC" id="3.1.11.5" evidence="15"/>
<keyword evidence="10 15" id="KW-0238">DNA-binding</keyword>
<evidence type="ECO:0000259" key="18">
    <source>
        <dbReference type="PROSITE" id="PS51217"/>
    </source>
</evidence>
<dbReference type="AlphaFoldDB" id="A0A432ZFP0"/>
<dbReference type="NCBIfam" id="TIGR00609">
    <property type="entry name" value="recB"/>
    <property type="match status" value="1"/>
</dbReference>
<keyword evidence="6 15" id="KW-0347">Helicase</keyword>
<keyword evidence="4 15" id="KW-0227">DNA damage</keyword>
<evidence type="ECO:0000256" key="16">
    <source>
        <dbReference type="PROSITE-ProRule" id="PRU00560"/>
    </source>
</evidence>
<feature type="binding site" evidence="15">
    <location>
        <position position="1115"/>
    </location>
    <ligand>
        <name>Mg(2+)</name>
        <dbReference type="ChEBI" id="CHEBI:18420"/>
    </ligand>
</feature>
<feature type="region of interest" description="DNA-binding and helicase activity, interacts with RecC" evidence="15">
    <location>
        <begin position="1"/>
        <end position="901"/>
    </location>
</feature>
<dbReference type="GO" id="GO:0000287">
    <property type="term" value="F:magnesium ion binding"/>
    <property type="evidence" value="ECO:0007669"/>
    <property type="project" value="UniProtKB-UniRule"/>
</dbReference>
<dbReference type="Proteomes" id="UP000288279">
    <property type="component" value="Unassembled WGS sequence"/>
</dbReference>
<keyword evidence="3 15" id="KW-0547">Nucleotide-binding</keyword>
<evidence type="ECO:0000256" key="9">
    <source>
        <dbReference type="ARBA" id="ARBA00022842"/>
    </source>
</evidence>
<keyword evidence="12 15" id="KW-0413">Isomerase</keyword>
<keyword evidence="7 15" id="KW-0269">Exonuclease</keyword>
<keyword evidence="2 15" id="KW-0479">Metal-binding</keyword>
<dbReference type="GO" id="GO:0008854">
    <property type="term" value="F:exodeoxyribonuclease V activity"/>
    <property type="evidence" value="ECO:0007669"/>
    <property type="project" value="UniProtKB-EC"/>
</dbReference>
<sequence length="1230" mass="140022">MSDATLHNLEPLRFPLSSSRLIEASAGTGKTYTIAALYLRLVLNHGGEEHAFGRLLRPDQILVVTYTEAATAELRDRIRARLTEAARYFAEQADSDDRFLQDLRRDFEATEWPQLARRLELAAQAMDDAAVHTIHGWCNRMLREHAFASGSLFSQQLNTDQQGLWEDAARDYWRTFISSLGDSPSAVEQCELIQKAVGDPLRLARRAMHTQQQLRQVAQHTQVDPHTILQSWQQQRDQALAQLRSEQHLLQDEFAELRVYCEGLYKQSDRVNTRSYQKQWVDPILNEIDDWVVSLSSTAATLAPDLKPNMWFRVSLDGMEKVLHEPVKALRAFTRLAAIKQQAESLQQPQAALLEHALRWVAKRAQQLQQQNGEMGFDDMLTRLQDALNGPQGEQFADLIRAQFPLAMIDEFQDTDPIQYDIFNRVYQLAQPRPDSGIILIGDPKQAIYSFRNADIFTYLQARQDTQGRHYTLMKNYRSSAAMVQASNQFFLAAQDYPQGVFRFKDGADDPVPYVEVEANGRDQAWHVAGKEASALQFNWYVNDEAAALSEHQLRQQLADRTAEQISHLLSDPATGFANASKLERLQPGDIAILVSDGKEATAMRRALSKRQLRSVYLSERDSVFAGQTAIELYHIIRACADPFNDRRLRAALATDLCHLPWQQLEHELGDELAWDRRVEQFQRYQQRWQQAGILAMLEAVWHEFDIPRYLLQRVGGERTLTDLLHLAELLQQQSRVLEGSHALLRYLSEQIDAAQEQQRTDNNALQIRLESDSKLIQIVTIHKSKGLQYPVVFLPFVGRTRAASFRPDQAPLVYHTPQGQLQLAFENSSTAVEYADAERLAEDIRKLYVAMTRAEFATYVGIAPFNSFSQSALHYLLTGTSFKTSKDQPVDYQRVRERIQHEINELDRFATVTSVTVASEPAPELAVCTLPQEFKRTPWWVASYSALRFGAQTTADTTQDNTLLESKYDDVPQVEQSPRADTIHAFAKGAQPGTFLHNILEQAANDGFARLAAADFDLSSWLAPHTELPKWQPYHATLVTWLRDYLNTSFVLADTEVALQQLQTYQAEPEFWFNAEQVDAQTLDRLVQAHILPGQARPTLDKMQLNGMLKGFIDLTFEWQGRYYVCDYKSNYLGADASAYTHEAMQAKILAARYDLQYVLYTLALHRILKARLGSKYCYETHIGGALYLFLRGAEAETRGAFFDRPPAQLITQLDKLFDGAAVAVKEPL</sequence>
<evidence type="ECO:0000256" key="8">
    <source>
        <dbReference type="ARBA" id="ARBA00022840"/>
    </source>
</evidence>
<feature type="domain" description="UvrD-like helicase ATP-binding" evidence="17">
    <location>
        <begin position="3"/>
        <end position="480"/>
    </location>
</feature>
<evidence type="ECO:0000256" key="3">
    <source>
        <dbReference type="ARBA" id="ARBA00022741"/>
    </source>
</evidence>
<dbReference type="InterPro" id="IPR014017">
    <property type="entry name" value="DNA_helicase_UvrD-like_C"/>
</dbReference>
<dbReference type="CDD" id="cd22352">
    <property type="entry name" value="RecB_C-like"/>
    <property type="match status" value="1"/>
</dbReference>
<comment type="catalytic activity">
    <reaction evidence="13 15">
        <text>Couples ATP hydrolysis with the unwinding of duplex DNA by translocating in the 3'-5' direction.</text>
        <dbReference type="EC" id="5.6.2.4"/>
    </reaction>
</comment>
<dbReference type="GO" id="GO:0016887">
    <property type="term" value="F:ATP hydrolysis activity"/>
    <property type="evidence" value="ECO:0007669"/>
    <property type="project" value="RHEA"/>
</dbReference>
<dbReference type="InterPro" id="IPR038726">
    <property type="entry name" value="PDDEXK_AddAB-type"/>
</dbReference>
<dbReference type="InterPro" id="IPR011604">
    <property type="entry name" value="PDDEXK-like_dom_sf"/>
</dbReference>
<comment type="miscellaneous">
    <text evidence="15">In the RecBCD complex, RecB has a slow 3'-5' helicase, an exonuclease activity and loads RecA onto ssDNA, RecD has a fast 5'-3' helicase activity, while RecC stimulates the ATPase and processivity of the RecB helicase and contributes to recognition of the Chi site.</text>
</comment>
<evidence type="ECO:0000256" key="2">
    <source>
        <dbReference type="ARBA" id="ARBA00022723"/>
    </source>
</evidence>
<feature type="binding site" evidence="15">
    <location>
        <position position="1128"/>
    </location>
    <ligand>
        <name>Mg(2+)</name>
        <dbReference type="ChEBI" id="CHEBI:18420"/>
    </ligand>
</feature>
<accession>A0A432ZFP0</accession>
<dbReference type="InterPro" id="IPR004586">
    <property type="entry name" value="RecB"/>
</dbReference>
<gene>
    <name evidence="15 19" type="primary">recB</name>
    <name evidence="19" type="ORF">CWI83_07680</name>
</gene>
<dbReference type="PROSITE" id="PS51217">
    <property type="entry name" value="UVRD_HELICASE_CTER"/>
    <property type="match status" value="1"/>
</dbReference>
<comment type="caution">
    <text evidence="19">The sequence shown here is derived from an EMBL/GenBank/DDBJ whole genome shotgun (WGS) entry which is preliminary data.</text>
</comment>
<keyword evidence="8 15" id="KW-0067">ATP-binding</keyword>
<keyword evidence="11 15" id="KW-0234">DNA repair</keyword>